<accession>A0ABQ4XDZ3</accession>
<protein>
    <recommendedName>
        <fullName evidence="1">Tf2-1-like SH3-like domain-containing protein</fullName>
    </recommendedName>
</protein>
<gene>
    <name evidence="2" type="ORF">Tco_0677732</name>
</gene>
<evidence type="ECO:0000259" key="1">
    <source>
        <dbReference type="Pfam" id="PF24626"/>
    </source>
</evidence>
<evidence type="ECO:0000313" key="3">
    <source>
        <dbReference type="Proteomes" id="UP001151760"/>
    </source>
</evidence>
<dbReference type="InterPro" id="IPR056924">
    <property type="entry name" value="SH3_Tf2-1"/>
</dbReference>
<dbReference type="Pfam" id="PF24626">
    <property type="entry name" value="SH3_Tf2-1"/>
    <property type="match status" value="1"/>
</dbReference>
<keyword evidence="3" id="KW-1185">Reference proteome</keyword>
<comment type="caution">
    <text evidence="2">The sequence shown here is derived from an EMBL/GenBank/DDBJ whole genome shotgun (WGS) entry which is preliminary data.</text>
</comment>
<dbReference type="EMBL" id="BQNB010009411">
    <property type="protein sequence ID" value="GJS63168.1"/>
    <property type="molecule type" value="Genomic_DNA"/>
</dbReference>
<organism evidence="2 3">
    <name type="scientific">Tanacetum coccineum</name>
    <dbReference type="NCBI Taxonomy" id="301880"/>
    <lineage>
        <taxon>Eukaryota</taxon>
        <taxon>Viridiplantae</taxon>
        <taxon>Streptophyta</taxon>
        <taxon>Embryophyta</taxon>
        <taxon>Tracheophyta</taxon>
        <taxon>Spermatophyta</taxon>
        <taxon>Magnoliopsida</taxon>
        <taxon>eudicotyledons</taxon>
        <taxon>Gunneridae</taxon>
        <taxon>Pentapetalae</taxon>
        <taxon>asterids</taxon>
        <taxon>campanulids</taxon>
        <taxon>Asterales</taxon>
        <taxon>Asteraceae</taxon>
        <taxon>Asteroideae</taxon>
        <taxon>Anthemideae</taxon>
        <taxon>Anthemidinae</taxon>
        <taxon>Tanacetum</taxon>
    </lineage>
</organism>
<feature type="domain" description="Tf2-1-like SH3-like" evidence="1">
    <location>
        <begin position="16"/>
        <end position="48"/>
    </location>
</feature>
<dbReference type="PANTHER" id="PTHR46148:SF59">
    <property type="entry name" value="NUCLEOTIDYLTRANSFERASE, RIBONUCLEASE H"/>
    <property type="match status" value="1"/>
</dbReference>
<sequence length="289" mass="33483">MEISIADQIALDGAFVLAKVGTVAYRIELPQQLSRVHSTSHVSNLKKCLSDEPLAFPLDEIHIDDKLCFVEEPVEIMDREVKRLKRSRIPIIKVRWNSRRGPEFTWEREDQFRKKILAKAWAEAWLLLASALYSSDSRVRACLIGPCGCYKRILAKDWAEAWLRQRLLNIKVEFSVKDLETALILQNSTLFQNKKYKEMLDDVFKVAERHWRRRQLSGKVLRPLWKSLCLSRSWTSSQNYVVAVSLGHKVLGWRSIPTYNFVIVQDSLDEKCEVLLHLNGLSEDGTMTL</sequence>
<dbReference type="Proteomes" id="UP001151760">
    <property type="component" value="Unassembled WGS sequence"/>
</dbReference>
<proteinExistence type="predicted"/>
<name>A0ABQ4XDZ3_9ASTR</name>
<evidence type="ECO:0000313" key="2">
    <source>
        <dbReference type="EMBL" id="GJS63168.1"/>
    </source>
</evidence>
<reference evidence="2" key="1">
    <citation type="journal article" date="2022" name="Int. J. Mol. Sci.">
        <title>Draft Genome of Tanacetum Coccineum: Genomic Comparison of Closely Related Tanacetum-Family Plants.</title>
        <authorList>
            <person name="Yamashiro T."/>
            <person name="Shiraishi A."/>
            <person name="Nakayama K."/>
            <person name="Satake H."/>
        </authorList>
    </citation>
    <scope>NUCLEOTIDE SEQUENCE</scope>
</reference>
<dbReference type="PANTHER" id="PTHR46148">
    <property type="entry name" value="CHROMO DOMAIN-CONTAINING PROTEIN"/>
    <property type="match status" value="1"/>
</dbReference>
<reference evidence="2" key="2">
    <citation type="submission" date="2022-01" db="EMBL/GenBank/DDBJ databases">
        <authorList>
            <person name="Yamashiro T."/>
            <person name="Shiraishi A."/>
            <person name="Satake H."/>
            <person name="Nakayama K."/>
        </authorList>
    </citation>
    <scope>NUCLEOTIDE SEQUENCE</scope>
</reference>